<protein>
    <submittedName>
        <fullName evidence="1">Uncharacterized protein</fullName>
    </submittedName>
</protein>
<proteinExistence type="predicted"/>
<evidence type="ECO:0000313" key="1">
    <source>
        <dbReference type="EMBL" id="KRQ05496.1"/>
    </source>
</evidence>
<reference evidence="1 2" key="1">
    <citation type="submission" date="2015-09" db="EMBL/GenBank/DDBJ databases">
        <title>Draft Genome Sequence of Bradyrhizobium manausense Strain BR 3351T, a Novel Symbiotic Nitrogen-Fixing Alphaproteobacterium Isolated from Brazilian Amazon Rain Forest.</title>
        <authorList>
            <person name="De Araujo J.L."/>
            <person name="Zilli J.E."/>
        </authorList>
    </citation>
    <scope>NUCLEOTIDE SEQUENCE [LARGE SCALE GENOMIC DNA]</scope>
    <source>
        <strain evidence="1 2">BR3351</strain>
    </source>
</reference>
<sequence length="61" mass="6847">MSKRARSGLCCILSDRMLQPSLTPGEVYRKFARSAVTRNSYLQSQGEMQSLGLARDSVFFT</sequence>
<dbReference type="Proteomes" id="UP000051936">
    <property type="component" value="Unassembled WGS sequence"/>
</dbReference>
<dbReference type="STRING" id="989370.AOQ71_28065"/>
<organism evidence="1 2">
    <name type="scientific">Bradyrhizobium manausense</name>
    <dbReference type="NCBI Taxonomy" id="989370"/>
    <lineage>
        <taxon>Bacteria</taxon>
        <taxon>Pseudomonadati</taxon>
        <taxon>Pseudomonadota</taxon>
        <taxon>Alphaproteobacteria</taxon>
        <taxon>Hyphomicrobiales</taxon>
        <taxon>Nitrobacteraceae</taxon>
        <taxon>Bradyrhizobium</taxon>
    </lineage>
</organism>
<evidence type="ECO:0000313" key="2">
    <source>
        <dbReference type="Proteomes" id="UP000051936"/>
    </source>
</evidence>
<keyword evidence="2" id="KW-1185">Reference proteome</keyword>
<gene>
    <name evidence="1" type="ORF">AOQ71_28065</name>
</gene>
<accession>A0A0R3D6E0</accession>
<dbReference type="EMBL" id="LJYG01000104">
    <property type="protein sequence ID" value="KRQ05496.1"/>
    <property type="molecule type" value="Genomic_DNA"/>
</dbReference>
<comment type="caution">
    <text evidence="1">The sequence shown here is derived from an EMBL/GenBank/DDBJ whole genome shotgun (WGS) entry which is preliminary data.</text>
</comment>
<name>A0A0R3D6E0_9BRAD</name>
<dbReference type="AlphaFoldDB" id="A0A0R3D6E0"/>